<keyword evidence="3" id="KW-1185">Reference proteome</keyword>
<comment type="caution">
    <text evidence="2">The sequence shown here is derived from an EMBL/GenBank/DDBJ whole genome shotgun (WGS) entry which is preliminary data.</text>
</comment>
<name>A0A4R0RGH0_9APHY</name>
<dbReference type="OrthoDB" id="2676370at2759"/>
<gene>
    <name evidence="2" type="ORF">EIP91_002125</name>
</gene>
<sequence>MTAVSNDMVHYGTHGRTKNVSEAKLNTVLQTTRQRKDGFPPGHPSDGVAAPLANLSNSPSFDDGSALTIMRKKHKSSSSKDATR</sequence>
<evidence type="ECO:0000313" key="2">
    <source>
        <dbReference type="EMBL" id="TCD65863.1"/>
    </source>
</evidence>
<proteinExistence type="predicted"/>
<protein>
    <submittedName>
        <fullName evidence="2">Uncharacterized protein</fullName>
    </submittedName>
</protein>
<reference evidence="2 3" key="1">
    <citation type="submission" date="2018-11" db="EMBL/GenBank/DDBJ databases">
        <title>Genome assembly of Steccherinum ochraceum LE-BIN_3174, the white-rot fungus of the Steccherinaceae family (The Residual Polyporoid clade, Polyporales, Basidiomycota).</title>
        <authorList>
            <person name="Fedorova T.V."/>
            <person name="Glazunova O.A."/>
            <person name="Landesman E.O."/>
            <person name="Moiseenko K.V."/>
            <person name="Psurtseva N.V."/>
            <person name="Savinova O.S."/>
            <person name="Shakhova N.V."/>
            <person name="Tyazhelova T.V."/>
            <person name="Vasina D.V."/>
        </authorList>
    </citation>
    <scope>NUCLEOTIDE SEQUENCE [LARGE SCALE GENOMIC DNA]</scope>
    <source>
        <strain evidence="2 3">LE-BIN_3174</strain>
    </source>
</reference>
<evidence type="ECO:0000313" key="3">
    <source>
        <dbReference type="Proteomes" id="UP000292702"/>
    </source>
</evidence>
<dbReference type="Proteomes" id="UP000292702">
    <property type="component" value="Unassembled WGS sequence"/>
</dbReference>
<dbReference type="AlphaFoldDB" id="A0A4R0RGH0"/>
<organism evidence="2 3">
    <name type="scientific">Steccherinum ochraceum</name>
    <dbReference type="NCBI Taxonomy" id="92696"/>
    <lineage>
        <taxon>Eukaryota</taxon>
        <taxon>Fungi</taxon>
        <taxon>Dikarya</taxon>
        <taxon>Basidiomycota</taxon>
        <taxon>Agaricomycotina</taxon>
        <taxon>Agaricomycetes</taxon>
        <taxon>Polyporales</taxon>
        <taxon>Steccherinaceae</taxon>
        <taxon>Steccherinum</taxon>
    </lineage>
</organism>
<dbReference type="EMBL" id="RWJN01000160">
    <property type="protein sequence ID" value="TCD65863.1"/>
    <property type="molecule type" value="Genomic_DNA"/>
</dbReference>
<accession>A0A4R0RGH0</accession>
<evidence type="ECO:0000256" key="1">
    <source>
        <dbReference type="SAM" id="MobiDB-lite"/>
    </source>
</evidence>
<feature type="region of interest" description="Disordered" evidence="1">
    <location>
        <begin position="1"/>
        <end position="84"/>
    </location>
</feature>